<dbReference type="InterPro" id="IPR002716">
    <property type="entry name" value="PIN_dom"/>
</dbReference>
<comment type="caution">
    <text evidence="2">The sequence shown here is derived from an EMBL/GenBank/DDBJ whole genome shotgun (WGS) entry which is preliminary data.</text>
</comment>
<proteinExistence type="predicted"/>
<gene>
    <name evidence="2" type="ORF">QQ91_0003985</name>
</gene>
<evidence type="ECO:0000313" key="3">
    <source>
        <dbReference type="Proteomes" id="UP000031561"/>
    </source>
</evidence>
<evidence type="ECO:0000313" key="2">
    <source>
        <dbReference type="EMBL" id="MCM1981991.1"/>
    </source>
</evidence>
<protein>
    <submittedName>
        <fullName evidence="2">PIN domain-containing protein</fullName>
    </submittedName>
</protein>
<dbReference type="RefSeq" id="WP_201277313.1">
    <property type="nucleotide sequence ID" value="NZ_JTHE03000027.1"/>
</dbReference>
<keyword evidence="3" id="KW-1185">Reference proteome</keyword>
<accession>A0ABD4T002</accession>
<sequence>MTLDDSPIFLDTNILVYANVTSAPLHPQALETLQQLQTSHAEIWISRQILREFIATLTRPQLFLISQPMHLIAERIHYFEHTFSIAEDNSQVTQTLLQILQDTPSGGKQIHDANIVATMLTVGVSRLLSHNVKDFARFSHLITVVPLADQP</sequence>
<dbReference type="EMBL" id="JTHE03000027">
    <property type="protein sequence ID" value="MCM1981991.1"/>
    <property type="molecule type" value="Genomic_DNA"/>
</dbReference>
<evidence type="ECO:0000259" key="1">
    <source>
        <dbReference type="Pfam" id="PF01850"/>
    </source>
</evidence>
<dbReference type="InterPro" id="IPR029060">
    <property type="entry name" value="PIN-like_dom_sf"/>
</dbReference>
<organism evidence="2 3">
    <name type="scientific">Lyngbya confervoides BDU141951</name>
    <dbReference type="NCBI Taxonomy" id="1574623"/>
    <lineage>
        <taxon>Bacteria</taxon>
        <taxon>Bacillati</taxon>
        <taxon>Cyanobacteriota</taxon>
        <taxon>Cyanophyceae</taxon>
        <taxon>Oscillatoriophycideae</taxon>
        <taxon>Oscillatoriales</taxon>
        <taxon>Microcoleaceae</taxon>
        <taxon>Lyngbya</taxon>
    </lineage>
</organism>
<dbReference type="Gene3D" id="3.40.50.1010">
    <property type="entry name" value="5'-nuclease"/>
    <property type="match status" value="1"/>
</dbReference>
<feature type="domain" description="PIN" evidence="1">
    <location>
        <begin position="8"/>
        <end position="138"/>
    </location>
</feature>
<name>A0ABD4T002_9CYAN</name>
<reference evidence="2 3" key="1">
    <citation type="journal article" date="2015" name="Genome Announc.">
        <title>Draft Genome Sequence of Filamentous Marine Cyanobacterium Lyngbya confervoides Strain BDU141951.</title>
        <authorList>
            <person name="Chandrababunaidu M.M."/>
            <person name="Sen D."/>
            <person name="Tripathy S."/>
        </authorList>
    </citation>
    <scope>NUCLEOTIDE SEQUENCE [LARGE SCALE GENOMIC DNA]</scope>
    <source>
        <strain evidence="2 3">BDU141951</strain>
    </source>
</reference>
<dbReference type="Proteomes" id="UP000031561">
    <property type="component" value="Unassembled WGS sequence"/>
</dbReference>
<dbReference type="AlphaFoldDB" id="A0ABD4T002"/>
<dbReference type="SUPFAM" id="SSF88723">
    <property type="entry name" value="PIN domain-like"/>
    <property type="match status" value="1"/>
</dbReference>
<dbReference type="Pfam" id="PF01850">
    <property type="entry name" value="PIN"/>
    <property type="match status" value="1"/>
</dbReference>